<feature type="coiled-coil region" evidence="1">
    <location>
        <begin position="3"/>
        <end position="30"/>
    </location>
</feature>
<reference evidence="2" key="1">
    <citation type="submission" date="2024-07" db="EMBL/GenBank/DDBJ databases">
        <authorList>
            <person name="Bringhurst R.M."/>
            <person name="Homer T.E."/>
        </authorList>
    </citation>
    <scope>NUCLEOTIDE SEQUENCE</scope>
</reference>
<proteinExistence type="predicted"/>
<keyword evidence="1" id="KW-0175">Coiled coil</keyword>
<dbReference type="EMBL" id="PQ015379">
    <property type="protein sequence ID" value="XDJ15276.1"/>
    <property type="molecule type" value="Genomic_DNA"/>
</dbReference>
<protein>
    <submittedName>
        <fullName evidence="2">Uncharacterized protein</fullName>
    </submittedName>
</protein>
<sequence>MNSEKLASIYAKLSEEVDELHDKYEGLKVDPTANPADRMRLLRFRCAAGPRDYSVSPHYTVPYLLYEINRKRNEKRDLLHKIMWLHDTAAHKQLLDVLQGEEALAQMTADAHARGEYD</sequence>
<accession>A0AB39CEF5</accession>
<evidence type="ECO:0000313" key="2">
    <source>
        <dbReference type="EMBL" id="XDJ15276.1"/>
    </source>
</evidence>
<name>A0AB39CEF5_9VIRU</name>
<evidence type="ECO:0000256" key="1">
    <source>
        <dbReference type="SAM" id="Coils"/>
    </source>
</evidence>
<organism evidence="2">
    <name type="scientific">Pseudomonas phage HRDY3</name>
    <dbReference type="NCBI Taxonomy" id="3236930"/>
    <lineage>
        <taxon>Viruses</taxon>
    </lineage>
</organism>